<dbReference type="InterPro" id="IPR037401">
    <property type="entry name" value="SnoaL-like"/>
</dbReference>
<dbReference type="SUPFAM" id="SSF54427">
    <property type="entry name" value="NTF2-like"/>
    <property type="match status" value="1"/>
</dbReference>
<dbReference type="AlphaFoldDB" id="A0A972FT98"/>
<sequence length="117" mass="13355">MSTEPVAIAWMEAFNAKDIEALLSLYDDNAQHYSPKLKVREPQTNGLIIGKTAMRNWWQGAFDNMPTLFYKVISLTANENRVFMEYVRELEGDDDLLVAEVLEVENGKITASRVYHG</sequence>
<organism evidence="2 3">
    <name type="scientific">Flavobacterium silvaticum</name>
    <dbReference type="NCBI Taxonomy" id="1852020"/>
    <lineage>
        <taxon>Bacteria</taxon>
        <taxon>Pseudomonadati</taxon>
        <taxon>Bacteroidota</taxon>
        <taxon>Flavobacteriia</taxon>
        <taxon>Flavobacteriales</taxon>
        <taxon>Flavobacteriaceae</taxon>
        <taxon>Flavobacterium</taxon>
    </lineage>
</organism>
<dbReference type="Gene3D" id="3.10.450.50">
    <property type="match status" value="1"/>
</dbReference>
<dbReference type="RefSeq" id="WP_169526148.1">
    <property type="nucleotide sequence ID" value="NZ_JAAMPU010000099.1"/>
</dbReference>
<evidence type="ECO:0000313" key="2">
    <source>
        <dbReference type="EMBL" id="NMH27140.1"/>
    </source>
</evidence>
<dbReference type="EMBL" id="JAAMPU010000099">
    <property type="protein sequence ID" value="NMH27140.1"/>
    <property type="molecule type" value="Genomic_DNA"/>
</dbReference>
<gene>
    <name evidence="2" type="ORF">G6047_03770</name>
</gene>
<comment type="caution">
    <text evidence="2">The sequence shown here is derived from an EMBL/GenBank/DDBJ whole genome shotgun (WGS) entry which is preliminary data.</text>
</comment>
<accession>A0A972FT98</accession>
<evidence type="ECO:0000313" key="3">
    <source>
        <dbReference type="Proteomes" id="UP000712080"/>
    </source>
</evidence>
<keyword evidence="3" id="KW-1185">Reference proteome</keyword>
<proteinExistence type="predicted"/>
<dbReference type="InterPro" id="IPR032710">
    <property type="entry name" value="NTF2-like_dom_sf"/>
</dbReference>
<reference evidence="2" key="1">
    <citation type="submission" date="2020-02" db="EMBL/GenBank/DDBJ databases">
        <title>Flavobacterium sp. genome.</title>
        <authorList>
            <person name="Jung H.S."/>
            <person name="Baek J.H."/>
            <person name="Jeon C.O."/>
        </authorList>
    </citation>
    <scope>NUCLEOTIDE SEQUENCE</scope>
    <source>
        <strain evidence="2">SE-s28</strain>
    </source>
</reference>
<dbReference type="Proteomes" id="UP000712080">
    <property type="component" value="Unassembled WGS sequence"/>
</dbReference>
<evidence type="ECO:0000259" key="1">
    <source>
        <dbReference type="Pfam" id="PF12680"/>
    </source>
</evidence>
<dbReference type="Pfam" id="PF12680">
    <property type="entry name" value="SnoaL_2"/>
    <property type="match status" value="1"/>
</dbReference>
<protein>
    <submittedName>
        <fullName evidence="2">Nuclear transport factor 2 family protein</fullName>
    </submittedName>
</protein>
<feature type="domain" description="SnoaL-like" evidence="1">
    <location>
        <begin position="9"/>
        <end position="110"/>
    </location>
</feature>
<name>A0A972FT98_9FLAO</name>